<evidence type="ECO:0000313" key="3">
    <source>
        <dbReference type="EMBL" id="RDC60487.1"/>
    </source>
</evidence>
<feature type="transmembrane region" description="Helical" evidence="1">
    <location>
        <begin position="35"/>
        <end position="56"/>
    </location>
</feature>
<evidence type="ECO:0000256" key="1">
    <source>
        <dbReference type="SAM" id="Phobius"/>
    </source>
</evidence>
<keyword evidence="3" id="KW-0418">Kinase</keyword>
<feature type="transmembrane region" description="Helical" evidence="1">
    <location>
        <begin position="133"/>
        <end position="154"/>
    </location>
</feature>
<keyword evidence="1" id="KW-0812">Transmembrane</keyword>
<reference evidence="3 4" key="1">
    <citation type="submission" date="2018-04" db="EMBL/GenBank/DDBJ databases">
        <title>Altererythrobacter sp. HME9302 genome sequencing and assembly.</title>
        <authorList>
            <person name="Kang H."/>
            <person name="Kim H."/>
            <person name="Joh K."/>
        </authorList>
    </citation>
    <scope>NUCLEOTIDE SEQUENCE [LARGE SCALE GENOMIC DNA]</scope>
    <source>
        <strain evidence="3 4">HME9302</strain>
    </source>
</reference>
<keyword evidence="3" id="KW-0808">Transferase</keyword>
<dbReference type="OrthoDB" id="197461at2"/>
<name>A0A369QB92_9SPHN</name>
<dbReference type="RefSeq" id="WP_115366637.1">
    <property type="nucleotide sequence ID" value="NZ_QBKA01000002.1"/>
</dbReference>
<dbReference type="EC" id="2.7.1.25" evidence="3"/>
<organism evidence="3 4">
    <name type="scientific">Alteripontixanthobacter maritimus</name>
    <dbReference type="NCBI Taxonomy" id="2161824"/>
    <lineage>
        <taxon>Bacteria</taxon>
        <taxon>Pseudomonadati</taxon>
        <taxon>Pseudomonadota</taxon>
        <taxon>Alphaproteobacteria</taxon>
        <taxon>Sphingomonadales</taxon>
        <taxon>Erythrobacteraceae</taxon>
        <taxon>Alteripontixanthobacter</taxon>
    </lineage>
</organism>
<accession>A0A369QB92</accession>
<feature type="domain" description="DUF2061" evidence="2">
    <location>
        <begin position="119"/>
        <end position="168"/>
    </location>
</feature>
<gene>
    <name evidence="3" type="primary">cysC</name>
    <name evidence="3" type="ORF">HME9302_01695</name>
</gene>
<dbReference type="AlphaFoldDB" id="A0A369QB92"/>
<dbReference type="Pfam" id="PF09834">
    <property type="entry name" value="DUF2061"/>
    <property type="match status" value="2"/>
</dbReference>
<dbReference type="EMBL" id="QBKA01000002">
    <property type="protein sequence ID" value="RDC60487.1"/>
    <property type="molecule type" value="Genomic_DNA"/>
</dbReference>
<protein>
    <submittedName>
        <fullName evidence="3">Adenylyl-sulfate kinase</fullName>
        <ecNumber evidence="3">2.7.1.25</ecNumber>
    </submittedName>
</protein>
<keyword evidence="4" id="KW-1185">Reference proteome</keyword>
<sequence length="188" mass="20965">MQEHPEKPIFGPETAALDAPHPPRIQTRRSVAKAVSWRIVGTLDTLLLSYLLITYLGPYFGLEQSGGEALETASYIAITEVVTKMVFYFLHERFWVWLRWGTSVVNGKRRETLARSSTKTATWRTIASLDTMVLAWFFTGSIATAVSIGGLEVFTKLILYFFHERIWSKIGFGIVHGAPVASAAVSPT</sequence>
<dbReference type="InterPro" id="IPR018638">
    <property type="entry name" value="DUF2061_membrane"/>
</dbReference>
<keyword evidence="1" id="KW-1133">Transmembrane helix</keyword>
<keyword evidence="1" id="KW-0472">Membrane</keyword>
<dbReference type="GO" id="GO:0004020">
    <property type="term" value="F:adenylylsulfate kinase activity"/>
    <property type="evidence" value="ECO:0007669"/>
    <property type="project" value="UniProtKB-EC"/>
</dbReference>
<comment type="caution">
    <text evidence="3">The sequence shown here is derived from an EMBL/GenBank/DDBJ whole genome shotgun (WGS) entry which is preliminary data.</text>
</comment>
<dbReference type="Proteomes" id="UP000253727">
    <property type="component" value="Unassembled WGS sequence"/>
</dbReference>
<proteinExistence type="predicted"/>
<evidence type="ECO:0000259" key="2">
    <source>
        <dbReference type="Pfam" id="PF09834"/>
    </source>
</evidence>
<feature type="domain" description="DUF2061" evidence="2">
    <location>
        <begin position="70"/>
        <end position="95"/>
    </location>
</feature>
<evidence type="ECO:0000313" key="4">
    <source>
        <dbReference type="Proteomes" id="UP000253727"/>
    </source>
</evidence>